<name>M2YG35_9MICC</name>
<gene>
    <name evidence="4" type="ORF">C884_01540</name>
</gene>
<comment type="caution">
    <text evidence="4">The sequence shown here is derived from an EMBL/GenBank/DDBJ whole genome shotgun (WGS) entry which is preliminary data.</text>
</comment>
<evidence type="ECO:0000313" key="4">
    <source>
        <dbReference type="EMBL" id="EME37489.1"/>
    </source>
</evidence>
<keyword evidence="2 4" id="KW-0812">Transmembrane</keyword>
<feature type="transmembrane region" description="Helical" evidence="2">
    <location>
        <begin position="45"/>
        <end position="64"/>
    </location>
</feature>
<evidence type="ECO:0000256" key="1">
    <source>
        <dbReference type="SAM" id="MobiDB-lite"/>
    </source>
</evidence>
<dbReference type="Pfam" id="PF03703">
    <property type="entry name" value="bPH_2"/>
    <property type="match status" value="1"/>
</dbReference>
<dbReference type="PANTHER" id="PTHR34473:SF3">
    <property type="entry name" value="TRANSMEMBRANE PROTEIN-RELATED"/>
    <property type="match status" value="1"/>
</dbReference>
<proteinExistence type="predicted"/>
<dbReference type="InterPro" id="IPR005182">
    <property type="entry name" value="YdbS-like_PH"/>
</dbReference>
<feature type="compositionally biased region" description="Basic and acidic residues" evidence="1">
    <location>
        <begin position="1"/>
        <end position="15"/>
    </location>
</feature>
<feature type="domain" description="YdbS-like PH" evidence="3">
    <location>
        <begin position="98"/>
        <end position="175"/>
    </location>
</feature>
<feature type="transmembrane region" description="Helical" evidence="2">
    <location>
        <begin position="70"/>
        <end position="92"/>
    </location>
</feature>
<evidence type="ECO:0000256" key="2">
    <source>
        <dbReference type="SAM" id="Phobius"/>
    </source>
</evidence>
<evidence type="ECO:0000259" key="3">
    <source>
        <dbReference type="Pfam" id="PF03703"/>
    </source>
</evidence>
<organism evidence="4 5">
    <name type="scientific">Kocuria palustris PEL</name>
    <dbReference type="NCBI Taxonomy" id="1236550"/>
    <lineage>
        <taxon>Bacteria</taxon>
        <taxon>Bacillati</taxon>
        <taxon>Actinomycetota</taxon>
        <taxon>Actinomycetes</taxon>
        <taxon>Micrococcales</taxon>
        <taxon>Micrococcaceae</taxon>
        <taxon>Kocuria</taxon>
    </lineage>
</organism>
<feature type="region of interest" description="Disordered" evidence="1">
    <location>
        <begin position="1"/>
        <end position="27"/>
    </location>
</feature>
<protein>
    <submittedName>
        <fullName evidence="4">Transmembrane protein</fullName>
    </submittedName>
</protein>
<dbReference type="STRING" id="71999.KPaMU14_01575"/>
<sequence length="186" mass="20714">MTHEPDGAPRLRADDPATLPAPGPQDGQWKGLDPRYIRVRVISEVIGYLIFAAAVGWPLVLKLVGVWGEASWWAVLPWPLGVAVLCLVQVLLTPRRVRSYGYREDADDFMVRKGLLVRTLVVVPYGRMQYVDVSSGPILRMFGLSSITLHTASAETDAELPGITAEEARRLRERLTERGEARLIEL</sequence>
<dbReference type="AlphaFoldDB" id="M2YG35"/>
<dbReference type="Proteomes" id="UP000009877">
    <property type="component" value="Unassembled WGS sequence"/>
</dbReference>
<accession>M2YG35</accession>
<keyword evidence="2" id="KW-1133">Transmembrane helix</keyword>
<dbReference type="PANTHER" id="PTHR34473">
    <property type="entry name" value="UPF0699 TRANSMEMBRANE PROTEIN YDBS"/>
    <property type="match status" value="1"/>
</dbReference>
<evidence type="ECO:0000313" key="5">
    <source>
        <dbReference type="Proteomes" id="UP000009877"/>
    </source>
</evidence>
<dbReference type="EMBL" id="ANHZ02000003">
    <property type="protein sequence ID" value="EME37489.1"/>
    <property type="molecule type" value="Genomic_DNA"/>
</dbReference>
<dbReference type="RefSeq" id="WP_006213597.1">
    <property type="nucleotide sequence ID" value="NZ_ANHZ02000003.1"/>
</dbReference>
<reference evidence="4 5" key="1">
    <citation type="journal article" date="2014" name="Genome Announc.">
        <title>Draft Genome Sequence of Kocuria palustris PEL.</title>
        <authorList>
            <person name="Sharma G."/>
            <person name="Khatri I."/>
            <person name="Subramanian S."/>
        </authorList>
    </citation>
    <scope>NUCLEOTIDE SEQUENCE [LARGE SCALE GENOMIC DNA]</scope>
    <source>
        <strain evidence="4 5">PEL</strain>
    </source>
</reference>
<keyword evidence="2" id="KW-0472">Membrane</keyword>
<keyword evidence="5" id="KW-1185">Reference proteome</keyword>